<gene>
    <name evidence="1" type="ORF">OMM_05328</name>
</gene>
<name>A0A1V1NWV9_9BACT</name>
<dbReference type="AlphaFoldDB" id="A0A1V1NWV9"/>
<dbReference type="Gene3D" id="3.40.50.2300">
    <property type="match status" value="2"/>
</dbReference>
<comment type="caution">
    <text evidence="1">The sequence shown here is derived from an EMBL/GenBank/DDBJ whole genome shotgun (WGS) entry which is preliminary data.</text>
</comment>
<proteinExistence type="predicted"/>
<evidence type="ECO:0000313" key="1">
    <source>
        <dbReference type="EMBL" id="ETR67089.1"/>
    </source>
</evidence>
<reference evidence="2" key="1">
    <citation type="submission" date="2012-11" db="EMBL/GenBank/DDBJ databases">
        <authorList>
            <person name="Lucero-Rivera Y.E."/>
            <person name="Tovar-Ramirez D."/>
        </authorList>
    </citation>
    <scope>NUCLEOTIDE SEQUENCE [LARGE SCALE GENOMIC DNA]</scope>
    <source>
        <strain evidence="2">Araruama</strain>
    </source>
</reference>
<sequence length="428" mass="49305">MATHASEGAKLLQLIKKNHIQHPILAPDSFTSKSFRQTLASLPKEQKNPGYYTNGLYVTTPMIIDMLNEKGQLFKHEFENTFHEAPDWHAAFAYDTIALLVQAMRNPSFSGDSSQLTKDRRVIQQSLASLDSIHHAMEGVTGFVYFDKQGDSQKSVYTGIYKNQQIISTFTQFQMVPNIYEVPDYQNEIKNKHIIPFDDQYMFKINTVYTGIEIKKINDIDMKNMTYHLDFYLWFRYKGNIHPERITFLNAAEKIELGPPVDREKDKNVSYEVYHIRGRFKADFIPGAYAYKERLVGVSFCHDERTRNNLIYVADVLGMRLESRSRMVEKLKKAKVLTPASGYSINDFWVFQNIAEKASLGAPRYLKIQEGKVKFSQFNMGIRIQKNELSLRSMIRYEFVDHLLISNLVIFCLSVCFIEGKGSGGIAA</sequence>
<dbReference type="SUPFAM" id="SSF53822">
    <property type="entry name" value="Periplasmic binding protein-like I"/>
    <property type="match status" value="1"/>
</dbReference>
<dbReference type="PANTHER" id="PTHR47151:SF2">
    <property type="entry name" value="AMINO ACID BINDING PROTEIN"/>
    <property type="match status" value="1"/>
</dbReference>
<dbReference type="Proteomes" id="UP000189670">
    <property type="component" value="Unassembled WGS sequence"/>
</dbReference>
<accession>A0A1V1NWV9</accession>
<protein>
    <submittedName>
        <fullName evidence="1">Uncharacterized protein</fullName>
    </submittedName>
</protein>
<dbReference type="EMBL" id="ATBP01001565">
    <property type="protein sequence ID" value="ETR67089.1"/>
    <property type="molecule type" value="Genomic_DNA"/>
</dbReference>
<organism evidence="1 2">
    <name type="scientific">Candidatus Magnetoglobus multicellularis str. Araruama</name>
    <dbReference type="NCBI Taxonomy" id="890399"/>
    <lineage>
        <taxon>Bacteria</taxon>
        <taxon>Pseudomonadati</taxon>
        <taxon>Thermodesulfobacteriota</taxon>
        <taxon>Desulfobacteria</taxon>
        <taxon>Desulfobacterales</taxon>
        <taxon>Desulfobacteraceae</taxon>
        <taxon>Candidatus Magnetoglobus</taxon>
    </lineage>
</organism>
<dbReference type="InterPro" id="IPR028082">
    <property type="entry name" value="Peripla_BP_I"/>
</dbReference>
<evidence type="ECO:0000313" key="2">
    <source>
        <dbReference type="Proteomes" id="UP000189670"/>
    </source>
</evidence>
<dbReference type="PANTHER" id="PTHR47151">
    <property type="entry name" value="LEU/ILE/VAL-BINDING ABC TRANSPORTER SUBUNIT"/>
    <property type="match status" value="1"/>
</dbReference>